<dbReference type="Gene3D" id="3.80.10.10">
    <property type="entry name" value="Ribonuclease Inhibitor"/>
    <property type="match status" value="1"/>
</dbReference>
<organism evidence="1">
    <name type="scientific">Veillonella ratti</name>
    <dbReference type="NCBI Taxonomy" id="103892"/>
    <lineage>
        <taxon>Bacteria</taxon>
        <taxon>Bacillati</taxon>
        <taxon>Bacillota</taxon>
        <taxon>Negativicutes</taxon>
        <taxon>Veillonellales</taxon>
        <taxon>Veillonellaceae</taxon>
        <taxon>Veillonella</taxon>
    </lineage>
</organism>
<dbReference type="PANTHER" id="PTHR45661:SF3">
    <property type="entry name" value="IG-LIKE DOMAIN-CONTAINING PROTEIN"/>
    <property type="match status" value="1"/>
</dbReference>
<dbReference type="EMBL" id="CACRUX010000101">
    <property type="protein sequence ID" value="VYU51913.1"/>
    <property type="molecule type" value="Genomic_DNA"/>
</dbReference>
<dbReference type="SUPFAM" id="SSF52058">
    <property type="entry name" value="L domain-like"/>
    <property type="match status" value="1"/>
</dbReference>
<name>A0A6N3FK51_9FIRM</name>
<gene>
    <name evidence="1" type="ORF">VRLFYP33_02342</name>
</gene>
<dbReference type="Pfam" id="PF13306">
    <property type="entry name" value="LRR_5"/>
    <property type="match status" value="1"/>
</dbReference>
<dbReference type="AlphaFoldDB" id="A0A6N3FK51"/>
<dbReference type="InterPro" id="IPR053139">
    <property type="entry name" value="Surface_bspA-like"/>
</dbReference>
<dbReference type="RefSeq" id="WP_021842615.1">
    <property type="nucleotide sequence ID" value="NZ_CACRUX010000101.1"/>
</dbReference>
<protein>
    <recommendedName>
        <fullName evidence="2">Leucine Rich repeats (2 copies)</fullName>
    </recommendedName>
</protein>
<evidence type="ECO:0000313" key="1">
    <source>
        <dbReference type="EMBL" id="VYU51913.1"/>
    </source>
</evidence>
<reference evidence="1" key="1">
    <citation type="submission" date="2019-11" db="EMBL/GenBank/DDBJ databases">
        <authorList>
            <person name="Feng L."/>
        </authorList>
    </citation>
    <scope>NUCLEOTIDE SEQUENCE</scope>
    <source>
        <strain evidence="1">VrattiLFYP33</strain>
    </source>
</reference>
<evidence type="ECO:0008006" key="2">
    <source>
        <dbReference type="Google" id="ProtNLM"/>
    </source>
</evidence>
<sequence length="319" mass="34474">MKCHQYKVKIRGDTPRLNVAVNRIVDTKELDDTIKELRQNLNNIGDVIQEKTGITEIKPADMPDMIKKLASGVHLEVVASGSYNFGNYVGTEKEINSKLYNGQIINSYKNDNLKSISTDNAFSNCNMVSFDASNLETLNNKSATFQYCQQMISANIGKVTVLPTSTFYGCNKLIAVPNSDILTSIGQQCFSFNSSLTDLDLLKVESIGPFAFAQCGNIRTIRLPSIVALTANIFNNSNGIQVVELGEACTSVVNSAFSGCRIDLTLIIRAIKPPALNGTFMLGAGGSVISIMVPSGSVDAYKSAPNWSKYAPVISAISS</sequence>
<proteinExistence type="predicted"/>
<accession>A0A6N3FK51</accession>
<dbReference type="InterPro" id="IPR032675">
    <property type="entry name" value="LRR_dom_sf"/>
</dbReference>
<dbReference type="InterPro" id="IPR026906">
    <property type="entry name" value="LRR_5"/>
</dbReference>
<dbReference type="PANTHER" id="PTHR45661">
    <property type="entry name" value="SURFACE ANTIGEN"/>
    <property type="match status" value="1"/>
</dbReference>